<accession>A0ACA9MD67</accession>
<gene>
    <name evidence="1" type="ORF">SPELUC_LOCUS6526</name>
</gene>
<name>A0ACA9MD67_9GLOM</name>
<sequence>MNNLQNISNIELVNELKRRLDLINIKEITPTRESNSVLVGRMENRPERSEYKLLEVFKEYSEGLNFNQRERERIQLTFDAKRFNNNLEPIKEKLKAGQ</sequence>
<evidence type="ECO:0000313" key="1">
    <source>
        <dbReference type="EMBL" id="CAG8585017.1"/>
    </source>
</evidence>
<dbReference type="EMBL" id="CAJVPW010007730">
    <property type="protein sequence ID" value="CAG8585017.1"/>
    <property type="molecule type" value="Genomic_DNA"/>
</dbReference>
<organism evidence="1 2">
    <name type="scientific">Cetraspora pellucida</name>
    <dbReference type="NCBI Taxonomy" id="1433469"/>
    <lineage>
        <taxon>Eukaryota</taxon>
        <taxon>Fungi</taxon>
        <taxon>Fungi incertae sedis</taxon>
        <taxon>Mucoromycota</taxon>
        <taxon>Glomeromycotina</taxon>
        <taxon>Glomeromycetes</taxon>
        <taxon>Diversisporales</taxon>
        <taxon>Gigasporaceae</taxon>
        <taxon>Cetraspora</taxon>
    </lineage>
</organism>
<protein>
    <submittedName>
        <fullName evidence="1">5722_t:CDS:1</fullName>
    </submittedName>
</protein>
<proteinExistence type="predicted"/>
<feature type="non-terminal residue" evidence="1">
    <location>
        <position position="98"/>
    </location>
</feature>
<evidence type="ECO:0000313" key="2">
    <source>
        <dbReference type="Proteomes" id="UP000789366"/>
    </source>
</evidence>
<comment type="caution">
    <text evidence="1">The sequence shown here is derived from an EMBL/GenBank/DDBJ whole genome shotgun (WGS) entry which is preliminary data.</text>
</comment>
<keyword evidence="2" id="KW-1185">Reference proteome</keyword>
<dbReference type="Proteomes" id="UP000789366">
    <property type="component" value="Unassembled WGS sequence"/>
</dbReference>
<reference evidence="1" key="1">
    <citation type="submission" date="2021-06" db="EMBL/GenBank/DDBJ databases">
        <authorList>
            <person name="Kallberg Y."/>
            <person name="Tangrot J."/>
            <person name="Rosling A."/>
        </authorList>
    </citation>
    <scope>NUCLEOTIDE SEQUENCE</scope>
    <source>
        <strain evidence="1">28 12/20/2015</strain>
    </source>
</reference>